<dbReference type="OrthoDB" id="326135at2759"/>
<feature type="region of interest" description="Disordered" evidence="1">
    <location>
        <begin position="80"/>
        <end position="128"/>
    </location>
</feature>
<sequence length="204" mass="23296">MINLQFAASLIKNSRNPTIPAQTKVLNKNGQLHNNSDYNILSVEGNTDIKNAHRINQRLANLTNDYDDQEIQDYLSKEINKGSSSNANSQQQQQLIGNQSKPPMSSQYQSSQLRGSNLSRQNPQRGRQTQMTVFPMYGLWDGKSTFKSTNQVNNSYVANERASLSTSNSEELNVDRSNFRKVYFEKTYMEELLKMKNMMGKVKK</sequence>
<protein>
    <submittedName>
        <fullName evidence="2">Uncharacterized protein</fullName>
    </submittedName>
</protein>
<name>A0A078AI82_STYLE</name>
<evidence type="ECO:0000313" key="3">
    <source>
        <dbReference type="Proteomes" id="UP000039865"/>
    </source>
</evidence>
<feature type="compositionally biased region" description="Low complexity" evidence="1">
    <location>
        <begin position="83"/>
        <end position="100"/>
    </location>
</feature>
<dbReference type="Proteomes" id="UP000039865">
    <property type="component" value="Unassembled WGS sequence"/>
</dbReference>
<dbReference type="EMBL" id="CCKQ01010137">
    <property type="protein sequence ID" value="CDW81641.1"/>
    <property type="molecule type" value="Genomic_DNA"/>
</dbReference>
<keyword evidence="3" id="KW-1185">Reference proteome</keyword>
<dbReference type="InParanoid" id="A0A078AI82"/>
<evidence type="ECO:0000313" key="2">
    <source>
        <dbReference type="EMBL" id="CDW81641.1"/>
    </source>
</evidence>
<accession>A0A078AI82</accession>
<evidence type="ECO:0000256" key="1">
    <source>
        <dbReference type="SAM" id="MobiDB-lite"/>
    </source>
</evidence>
<organism evidence="2 3">
    <name type="scientific">Stylonychia lemnae</name>
    <name type="common">Ciliate</name>
    <dbReference type="NCBI Taxonomy" id="5949"/>
    <lineage>
        <taxon>Eukaryota</taxon>
        <taxon>Sar</taxon>
        <taxon>Alveolata</taxon>
        <taxon>Ciliophora</taxon>
        <taxon>Intramacronucleata</taxon>
        <taxon>Spirotrichea</taxon>
        <taxon>Stichotrichia</taxon>
        <taxon>Sporadotrichida</taxon>
        <taxon>Oxytrichidae</taxon>
        <taxon>Stylonychinae</taxon>
        <taxon>Stylonychia</taxon>
    </lineage>
</organism>
<feature type="compositionally biased region" description="Polar residues" evidence="1">
    <location>
        <begin position="101"/>
        <end position="128"/>
    </location>
</feature>
<reference evidence="2 3" key="1">
    <citation type="submission" date="2014-06" db="EMBL/GenBank/DDBJ databases">
        <authorList>
            <person name="Swart Estienne"/>
        </authorList>
    </citation>
    <scope>NUCLEOTIDE SEQUENCE [LARGE SCALE GENOMIC DNA]</scope>
    <source>
        <strain evidence="2 3">130c</strain>
    </source>
</reference>
<gene>
    <name evidence="2" type="primary">Contig2276.g2447</name>
    <name evidence="2" type="ORF">STYLEM_10664</name>
</gene>
<proteinExistence type="predicted"/>
<dbReference type="AlphaFoldDB" id="A0A078AI82"/>